<feature type="region of interest" description="Disordered" evidence="8">
    <location>
        <begin position="651"/>
        <end position="673"/>
    </location>
</feature>
<evidence type="ECO:0000256" key="6">
    <source>
        <dbReference type="ARBA" id="ARBA00044969"/>
    </source>
</evidence>
<dbReference type="PANTHER" id="PTHR11472:SF34">
    <property type="entry name" value="REGULATOR OF TELOMERE ELONGATION HELICASE 1"/>
    <property type="match status" value="1"/>
</dbReference>
<reference evidence="12" key="1">
    <citation type="journal article" date="2019" name="Int. J. Syst. Evol. Microbiol.">
        <title>The Global Catalogue of Microorganisms (GCM) 10K type strain sequencing project: providing services to taxonomists for standard genome sequencing and annotation.</title>
        <authorList>
            <consortium name="The Broad Institute Genomics Platform"/>
            <consortium name="The Broad Institute Genome Sequencing Center for Infectious Disease"/>
            <person name="Wu L."/>
            <person name="Ma J."/>
        </authorList>
    </citation>
    <scope>NUCLEOTIDE SEQUENCE [LARGE SCALE GENOMIC DNA]</scope>
    <source>
        <strain evidence="12">JCM 10671</strain>
    </source>
</reference>
<organism evidence="11 12">
    <name type="scientific">Sporichthya brevicatena</name>
    <dbReference type="NCBI Taxonomy" id="171442"/>
    <lineage>
        <taxon>Bacteria</taxon>
        <taxon>Bacillati</taxon>
        <taxon>Actinomycetota</taxon>
        <taxon>Actinomycetes</taxon>
        <taxon>Sporichthyales</taxon>
        <taxon>Sporichthyaceae</taxon>
        <taxon>Sporichthya</taxon>
    </lineage>
</organism>
<keyword evidence="12" id="KW-1185">Reference proteome</keyword>
<keyword evidence="3" id="KW-0378">Hydrolase</keyword>
<feature type="compositionally biased region" description="Basic and acidic residues" evidence="8">
    <location>
        <begin position="419"/>
        <end position="433"/>
    </location>
</feature>
<dbReference type="Pfam" id="PF13307">
    <property type="entry name" value="Helicase_C_2"/>
    <property type="match status" value="1"/>
</dbReference>
<comment type="similarity">
    <text evidence="5">Belongs to the helicase family. DinG subfamily.</text>
</comment>
<evidence type="ECO:0000256" key="8">
    <source>
        <dbReference type="SAM" id="MobiDB-lite"/>
    </source>
</evidence>
<dbReference type="InterPro" id="IPR045028">
    <property type="entry name" value="DinG/Rad3-like"/>
</dbReference>
<dbReference type="GO" id="GO:0004386">
    <property type="term" value="F:helicase activity"/>
    <property type="evidence" value="ECO:0007669"/>
    <property type="project" value="UniProtKB-KW"/>
</dbReference>
<comment type="cofactor">
    <cofactor evidence="1">
        <name>[4Fe-4S] cluster</name>
        <dbReference type="ChEBI" id="CHEBI:49883"/>
    </cofactor>
</comment>
<feature type="region of interest" description="Disordered" evidence="8">
    <location>
        <begin position="412"/>
        <end position="433"/>
    </location>
</feature>
<dbReference type="PROSITE" id="PS51193">
    <property type="entry name" value="HELICASE_ATP_BIND_2"/>
    <property type="match status" value="1"/>
</dbReference>
<evidence type="ECO:0000256" key="3">
    <source>
        <dbReference type="ARBA" id="ARBA00022801"/>
    </source>
</evidence>
<evidence type="ECO:0000259" key="9">
    <source>
        <dbReference type="PROSITE" id="PS51192"/>
    </source>
</evidence>
<dbReference type="RefSeq" id="WP_344606330.1">
    <property type="nucleotide sequence ID" value="NZ_BAAAHE010000025.1"/>
</dbReference>
<gene>
    <name evidence="11" type="ORF">GCM10009547_31030</name>
</gene>
<comment type="caution">
    <text evidence="11">The sequence shown here is derived from an EMBL/GenBank/DDBJ whole genome shotgun (WGS) entry which is preliminary data.</text>
</comment>
<evidence type="ECO:0000256" key="2">
    <source>
        <dbReference type="ARBA" id="ARBA00022741"/>
    </source>
</evidence>
<evidence type="ECO:0000256" key="5">
    <source>
        <dbReference type="ARBA" id="ARBA00038058"/>
    </source>
</evidence>
<dbReference type="Gene3D" id="3.40.50.300">
    <property type="entry name" value="P-loop containing nucleotide triphosphate hydrolases"/>
    <property type="match status" value="2"/>
</dbReference>
<feature type="domain" description="Helicase ATP-binding" evidence="9">
    <location>
        <begin position="33"/>
        <end position="267"/>
    </location>
</feature>
<keyword evidence="4" id="KW-0067">ATP-binding</keyword>
<accession>A0ABP3S3W2</accession>
<dbReference type="PROSITE" id="PS51192">
    <property type="entry name" value="HELICASE_ATP_BIND_1"/>
    <property type="match status" value="1"/>
</dbReference>
<dbReference type="EC" id="5.6.2.3" evidence="6"/>
<dbReference type="EMBL" id="BAAAHE010000025">
    <property type="protein sequence ID" value="GAA0625505.1"/>
    <property type="molecule type" value="Genomic_DNA"/>
</dbReference>
<evidence type="ECO:0000313" key="11">
    <source>
        <dbReference type="EMBL" id="GAA0625505.1"/>
    </source>
</evidence>
<evidence type="ECO:0000259" key="10">
    <source>
        <dbReference type="PROSITE" id="PS51193"/>
    </source>
</evidence>
<protein>
    <recommendedName>
        <fullName evidence="6">DNA 5'-3' helicase</fullName>
        <ecNumber evidence="6">5.6.2.3</ecNumber>
    </recommendedName>
</protein>
<evidence type="ECO:0000256" key="1">
    <source>
        <dbReference type="ARBA" id="ARBA00001966"/>
    </source>
</evidence>
<comment type="catalytic activity">
    <reaction evidence="7">
        <text>ATP + H2O = ADP + phosphate + H(+)</text>
        <dbReference type="Rhea" id="RHEA:13065"/>
        <dbReference type="ChEBI" id="CHEBI:15377"/>
        <dbReference type="ChEBI" id="CHEBI:15378"/>
        <dbReference type="ChEBI" id="CHEBI:30616"/>
        <dbReference type="ChEBI" id="CHEBI:43474"/>
        <dbReference type="ChEBI" id="CHEBI:456216"/>
        <dbReference type="EC" id="5.6.2.3"/>
    </reaction>
</comment>
<name>A0ABP3S3W2_9ACTN</name>
<dbReference type="InterPro" id="IPR011545">
    <property type="entry name" value="DEAD/DEAH_box_helicase_dom"/>
</dbReference>
<dbReference type="SMART" id="SM00491">
    <property type="entry name" value="HELICc2"/>
    <property type="match status" value="1"/>
</dbReference>
<dbReference type="InterPro" id="IPR014013">
    <property type="entry name" value="Helic_SF1/SF2_ATP-bd_DinG/Rad3"/>
</dbReference>
<feature type="domain" description="Helicase ATP-binding" evidence="10">
    <location>
        <begin position="11"/>
        <end position="286"/>
    </location>
</feature>
<proteinExistence type="inferred from homology"/>
<dbReference type="InterPro" id="IPR027417">
    <property type="entry name" value="P-loop_NTPase"/>
</dbReference>
<dbReference type="SMART" id="SM00487">
    <property type="entry name" value="DEXDc"/>
    <property type="match status" value="1"/>
</dbReference>
<keyword evidence="11" id="KW-0347">Helicase</keyword>
<dbReference type="SUPFAM" id="SSF52540">
    <property type="entry name" value="P-loop containing nucleoside triphosphate hydrolases"/>
    <property type="match status" value="1"/>
</dbReference>
<keyword evidence="2" id="KW-0547">Nucleotide-binding</keyword>
<dbReference type="PANTHER" id="PTHR11472">
    <property type="entry name" value="DNA REPAIR DEAD HELICASE RAD3/XP-D SUBFAMILY MEMBER"/>
    <property type="match status" value="1"/>
</dbReference>
<dbReference type="InterPro" id="IPR014001">
    <property type="entry name" value="Helicase_ATP-bd"/>
</dbReference>
<dbReference type="InterPro" id="IPR006555">
    <property type="entry name" value="ATP-dep_Helicase_C"/>
</dbReference>
<evidence type="ECO:0000313" key="12">
    <source>
        <dbReference type="Proteomes" id="UP001500957"/>
    </source>
</evidence>
<sequence length="673" mass="71078">MPTPSVRELLQAAVGDIGGVERPGQLQMADAVAEALRTEEHLLVQAGTGTGKSLAYLVPALLHRRPVVISTATLALQAQLVRRDLPRLVEAAEPLLGRRPEFAILKGRNNYVCKHRVGGGVPEDDGETLFEVAAPSSALGQDVLRAREWAATTETGDRDDLVPGVGDRAWAQVSVTSRECLGATRCPEGPECFAERAREKAAEADVVVTNHALLAIDALESMPVLPDHGAVVVDEAHELVDRVSATATAELTVNAVERVGRAAAKVADERQVDILLGVAEGLGATLANIDEGPLNPMPPLLAAELGALRDAARNALVSISTSRDDSSDVLLAKKIARGGLEEIADVATKLAAPTEYDVAWLAVEDRRGRVLRVAPLSVAGLLRSALFDSRTVVLTSATLAVGGGFDVTARSVGLPTGEKSGEKPETAAEGEDKPLRWKGLDVGSPFDYGKQGILYVARHLPTPGRDGLGPAVLDELAALIEAAGGRTLGLFSSRRAAEWAAAELRERLAFPVLCQGDDTLTDLVRRFADDPETCLFGTLSLWQGVDVPGESCQLVVMDRIPFPRPDEPLSAARARAVDAAGGNGFMSVSAAHAGVRLAQGAGRLIRRAEDRGVVAILDPRLANARYGNFLRASLPPFWYTTDREVALGALRRLSGGGNPPPDKQPEVASGTAR</sequence>
<evidence type="ECO:0000256" key="4">
    <source>
        <dbReference type="ARBA" id="ARBA00022840"/>
    </source>
</evidence>
<evidence type="ECO:0000256" key="7">
    <source>
        <dbReference type="ARBA" id="ARBA00048954"/>
    </source>
</evidence>
<dbReference type="Proteomes" id="UP001500957">
    <property type="component" value="Unassembled WGS sequence"/>
</dbReference>
<dbReference type="Pfam" id="PF00270">
    <property type="entry name" value="DEAD"/>
    <property type="match status" value="1"/>
</dbReference>